<evidence type="ECO:0000313" key="2">
    <source>
        <dbReference type="Proteomes" id="UP000322699"/>
    </source>
</evidence>
<evidence type="ECO:0000313" key="1">
    <source>
        <dbReference type="EMBL" id="KAA1261790.1"/>
    </source>
</evidence>
<comment type="caution">
    <text evidence="1">The sequence shown here is derived from an EMBL/GenBank/DDBJ whole genome shotgun (WGS) entry which is preliminary data.</text>
</comment>
<dbReference type="EMBL" id="VRLW01000001">
    <property type="protein sequence ID" value="KAA1261790.1"/>
    <property type="molecule type" value="Genomic_DNA"/>
</dbReference>
<gene>
    <name evidence="1" type="ORF">LF1_43500</name>
</gene>
<accession>A0A5B1CQ81</accession>
<dbReference type="Proteomes" id="UP000322699">
    <property type="component" value="Unassembled WGS sequence"/>
</dbReference>
<sequence length="75" mass="8643">MIATRQLKLQRGRDRCNLSIATPFDPPTHPGGFMKAEWPISPDLHRLRCRKGRKTTRNTCEISVQIFRLVRLAGQ</sequence>
<keyword evidence="2" id="KW-1185">Reference proteome</keyword>
<dbReference type="AlphaFoldDB" id="A0A5B1CQ81"/>
<reference evidence="1 2" key="1">
    <citation type="submission" date="2019-08" db="EMBL/GenBank/DDBJ databases">
        <title>Deep-cultivation of Planctomycetes and their phenomic and genomic characterization uncovers novel biology.</title>
        <authorList>
            <person name="Wiegand S."/>
            <person name="Jogler M."/>
            <person name="Boedeker C."/>
            <person name="Pinto D."/>
            <person name="Vollmers J."/>
            <person name="Rivas-Marin E."/>
            <person name="Kohn T."/>
            <person name="Peeters S.H."/>
            <person name="Heuer A."/>
            <person name="Rast P."/>
            <person name="Oberbeckmann S."/>
            <person name="Bunk B."/>
            <person name="Jeske O."/>
            <person name="Meyerdierks A."/>
            <person name="Storesund J.E."/>
            <person name="Kallscheuer N."/>
            <person name="Luecker S."/>
            <person name="Lage O.M."/>
            <person name="Pohl T."/>
            <person name="Merkel B.J."/>
            <person name="Hornburger P."/>
            <person name="Mueller R.-W."/>
            <person name="Bruemmer F."/>
            <person name="Labrenz M."/>
            <person name="Spormann A.M."/>
            <person name="Op Den Camp H."/>
            <person name="Overmann J."/>
            <person name="Amann R."/>
            <person name="Jetten M.S.M."/>
            <person name="Mascher T."/>
            <person name="Medema M.H."/>
            <person name="Devos D.P."/>
            <person name="Kaster A.-K."/>
            <person name="Ovreas L."/>
            <person name="Rohde M."/>
            <person name="Galperin M.Y."/>
            <person name="Jogler C."/>
        </authorList>
    </citation>
    <scope>NUCLEOTIDE SEQUENCE [LARGE SCALE GENOMIC DNA]</scope>
    <source>
        <strain evidence="1 2">LF1</strain>
    </source>
</reference>
<proteinExistence type="predicted"/>
<protein>
    <submittedName>
        <fullName evidence="1">Uncharacterized protein</fullName>
    </submittedName>
</protein>
<name>A0A5B1CQ81_9BACT</name>
<organism evidence="1 2">
    <name type="scientific">Rubripirellula obstinata</name>
    <dbReference type="NCBI Taxonomy" id="406547"/>
    <lineage>
        <taxon>Bacteria</taxon>
        <taxon>Pseudomonadati</taxon>
        <taxon>Planctomycetota</taxon>
        <taxon>Planctomycetia</taxon>
        <taxon>Pirellulales</taxon>
        <taxon>Pirellulaceae</taxon>
        <taxon>Rubripirellula</taxon>
    </lineage>
</organism>